<dbReference type="RefSeq" id="WP_270917723.1">
    <property type="nucleotide sequence ID" value="NZ_CP127247.1"/>
</dbReference>
<dbReference type="EMBL" id="CP127247">
    <property type="protein sequence ID" value="WIY26544.1"/>
    <property type="molecule type" value="Genomic_DNA"/>
</dbReference>
<dbReference type="KEGG" id="ppso:QPJ95_06395"/>
<gene>
    <name evidence="1" type="ORF">QPJ95_06395</name>
</gene>
<dbReference type="AlphaFoldDB" id="A0A9Y2L1Y3"/>
<dbReference type="Pfam" id="PF20343">
    <property type="entry name" value="DUF6638"/>
    <property type="match status" value="1"/>
</dbReference>
<proteinExistence type="predicted"/>
<accession>A0A9Y2L1Y3</accession>
<evidence type="ECO:0000313" key="2">
    <source>
        <dbReference type="Proteomes" id="UP001238334"/>
    </source>
</evidence>
<name>A0A9Y2L1Y3_9RHOB</name>
<protein>
    <submittedName>
        <fullName evidence="1">Uncharacterized protein</fullName>
    </submittedName>
</protein>
<evidence type="ECO:0000313" key="1">
    <source>
        <dbReference type="EMBL" id="WIY26544.1"/>
    </source>
</evidence>
<sequence length="460" mass="51727">MKHLIQHGLMFGNLFHVSSPALVERYNRALQHLTGKTTALTDFHVDISGYSPEIGDELGDDLYLNHKGVNRQFILLSTEQKGAPLLNAQFSVNRDILRRFIVDNERQLFALTATDAVAGELVNSVFEIDSPARLFDIHKIQIEADTTKGTLRHAAHLGALVDRFKGEDDGWFDDVLIAEMITTAKQTGDITRNPVTLKHEAFGQDNFWTAHFGGLYLFQSLAHPALIASGTKPTDELPIKYVFDLDERSRIAKFLDYNDLVEPVVKARGVDGEAILRQKMDFIAADALAAKGHDLTGLHRSKLRRLTAQHASDLPPEYEGLAAMLRWADSGGKWPRISSEHPAYFYSLRAADTPDRDLVNMLLAELTRLDIRQLFICHKALFYRLYRDWPEAKRAYVVQFLANEYAVDKAGARDALFGHEPDMSGDDAPLGRAGMPKVRARDRLVERVGPWGAVTRERSR</sequence>
<keyword evidence="2" id="KW-1185">Reference proteome</keyword>
<reference evidence="1 2" key="1">
    <citation type="submission" date="2023-06" db="EMBL/GenBank/DDBJ databases">
        <title>Parasedimentitalea psychrophila sp. nov., a psychrophilic bacterium isolated from deep-sea sediment.</title>
        <authorList>
            <person name="Li A."/>
        </authorList>
    </citation>
    <scope>NUCLEOTIDE SEQUENCE [LARGE SCALE GENOMIC DNA]</scope>
    <source>
        <strain evidence="1 2">QS115</strain>
    </source>
</reference>
<organism evidence="1 2">
    <name type="scientific">Parasedimentitalea psychrophila</name>
    <dbReference type="NCBI Taxonomy" id="2997337"/>
    <lineage>
        <taxon>Bacteria</taxon>
        <taxon>Pseudomonadati</taxon>
        <taxon>Pseudomonadota</taxon>
        <taxon>Alphaproteobacteria</taxon>
        <taxon>Rhodobacterales</taxon>
        <taxon>Paracoccaceae</taxon>
        <taxon>Parasedimentitalea</taxon>
    </lineage>
</organism>
<dbReference type="Proteomes" id="UP001238334">
    <property type="component" value="Chromosome"/>
</dbReference>
<dbReference type="InterPro" id="IPR046578">
    <property type="entry name" value="DUF6638"/>
</dbReference>